<name>A0A7C4LJ78_9PLAN</name>
<dbReference type="EMBL" id="DSVQ01000009">
    <property type="protein sequence ID" value="HGT38462.1"/>
    <property type="molecule type" value="Genomic_DNA"/>
</dbReference>
<accession>A0A7C4LJ78</accession>
<dbReference type="AlphaFoldDB" id="A0A7C4LJ78"/>
<reference evidence="1" key="1">
    <citation type="journal article" date="2020" name="mSystems">
        <title>Genome- and Community-Level Interaction Insights into Carbon Utilization and Element Cycling Functions of Hydrothermarchaeota in Hydrothermal Sediment.</title>
        <authorList>
            <person name="Zhou Z."/>
            <person name="Liu Y."/>
            <person name="Xu W."/>
            <person name="Pan J."/>
            <person name="Luo Z.H."/>
            <person name="Li M."/>
        </authorList>
    </citation>
    <scope>NUCLEOTIDE SEQUENCE [LARGE SCALE GENOMIC DNA]</scope>
    <source>
        <strain evidence="1">SpSt-508</strain>
    </source>
</reference>
<organism evidence="1">
    <name type="scientific">Schlesneria paludicola</name>
    <dbReference type="NCBI Taxonomy" id="360056"/>
    <lineage>
        <taxon>Bacteria</taxon>
        <taxon>Pseudomonadati</taxon>
        <taxon>Planctomycetota</taxon>
        <taxon>Planctomycetia</taxon>
        <taxon>Planctomycetales</taxon>
        <taxon>Planctomycetaceae</taxon>
        <taxon>Schlesneria</taxon>
    </lineage>
</organism>
<protein>
    <submittedName>
        <fullName evidence="1">Uncharacterized protein</fullName>
    </submittedName>
</protein>
<comment type="caution">
    <text evidence="1">The sequence shown here is derived from an EMBL/GenBank/DDBJ whole genome shotgun (WGS) entry which is preliminary data.</text>
</comment>
<proteinExistence type="predicted"/>
<evidence type="ECO:0000313" key="1">
    <source>
        <dbReference type="EMBL" id="HGT38462.1"/>
    </source>
</evidence>
<sequence>MLECGCAAWPTRAAGNNPLFVRANNGDFLWERAVDVLHEYHFDIEREDKLAGLIETRYRTGASWLEPWHPDSVGSANRWESSLQSIRRKVLLSVTPVEGGYVVGVEALKELEDVAHADPTAGRATFLDNTPWQRDLNVVNGPPTPSGWIPKGRDAALEQAILAALLGSLRS</sequence>
<gene>
    <name evidence="1" type="ORF">ENS64_04265</name>
</gene>